<dbReference type="EMBL" id="CACRXK020016167">
    <property type="protein sequence ID" value="CAB4029428.1"/>
    <property type="molecule type" value="Genomic_DNA"/>
</dbReference>
<dbReference type="FunFam" id="1.10.340.70:FF:000003">
    <property type="entry name" value="Protein CBG25708"/>
    <property type="match status" value="1"/>
</dbReference>
<reference evidence="1" key="1">
    <citation type="submission" date="2020-04" db="EMBL/GenBank/DDBJ databases">
        <authorList>
            <person name="Alioto T."/>
            <person name="Alioto T."/>
            <person name="Gomez Garrido J."/>
        </authorList>
    </citation>
    <scope>NUCLEOTIDE SEQUENCE</scope>
    <source>
        <strain evidence="1">A484AB</strain>
    </source>
</reference>
<dbReference type="Gene3D" id="1.10.340.70">
    <property type="match status" value="1"/>
</dbReference>
<dbReference type="PANTHER" id="PTHR37984">
    <property type="entry name" value="PROTEIN CBG26694"/>
    <property type="match status" value="1"/>
</dbReference>
<comment type="caution">
    <text evidence="1">The sequence shown here is derived from an EMBL/GenBank/DDBJ whole genome shotgun (WGS) entry which is preliminary data.</text>
</comment>
<organism evidence="1 2">
    <name type="scientific">Paramuricea clavata</name>
    <name type="common">Red gorgonian</name>
    <name type="synonym">Violescent sea-whip</name>
    <dbReference type="NCBI Taxonomy" id="317549"/>
    <lineage>
        <taxon>Eukaryota</taxon>
        <taxon>Metazoa</taxon>
        <taxon>Cnidaria</taxon>
        <taxon>Anthozoa</taxon>
        <taxon>Octocorallia</taxon>
        <taxon>Malacalcyonacea</taxon>
        <taxon>Plexauridae</taxon>
        <taxon>Paramuricea</taxon>
    </lineage>
</organism>
<sequence>MLPPRIERLAWRLHQYEYKIKHIEGKMNIADSFSRLPLNELDETSSGNVADEYVKFVVENDMPYNCALSLSEVKEETTKDKILTKIMNLVHVGAWPADADIKPFDKFRDEFSVFEGILLRGNRIVVPTFLKKRILKLAHESHVVIVRTKQLLRSKFFLIGMDRDIESTIKDCPACAASRPLNNNTPLQPVQLPKAPWLKGAVDIVGPIDNKYLVTYIDRLLLFLS</sequence>
<dbReference type="Pfam" id="PF17921">
    <property type="entry name" value="Integrase_H2C2"/>
    <property type="match status" value="1"/>
</dbReference>
<dbReference type="InterPro" id="IPR041588">
    <property type="entry name" value="Integrase_H2C2"/>
</dbReference>
<gene>
    <name evidence="1" type="ORF">PACLA_8A037507</name>
</gene>
<dbReference type="AlphaFoldDB" id="A0A7D9LES8"/>
<name>A0A7D9LES8_PARCT</name>
<dbReference type="PANTHER" id="PTHR37984:SF15">
    <property type="entry name" value="INTEGRASE CATALYTIC DOMAIN-CONTAINING PROTEIN"/>
    <property type="match status" value="1"/>
</dbReference>
<proteinExistence type="predicted"/>
<evidence type="ECO:0000313" key="2">
    <source>
        <dbReference type="Proteomes" id="UP001152795"/>
    </source>
</evidence>
<dbReference type="InterPro" id="IPR050951">
    <property type="entry name" value="Retrovirus_Pol_polyprotein"/>
</dbReference>
<dbReference type="OrthoDB" id="6617089at2759"/>
<dbReference type="Proteomes" id="UP001152795">
    <property type="component" value="Unassembled WGS sequence"/>
</dbReference>
<evidence type="ECO:0000313" key="1">
    <source>
        <dbReference type="EMBL" id="CAB4029428.1"/>
    </source>
</evidence>
<accession>A0A7D9LES8</accession>
<protein>
    <submittedName>
        <fullName evidence="1">Uncharacterized protein</fullName>
    </submittedName>
</protein>
<keyword evidence="2" id="KW-1185">Reference proteome</keyword>